<accession>A0AA92U1M5</accession>
<evidence type="ECO:0000313" key="2">
    <source>
        <dbReference type="Proteomes" id="UP000286077"/>
    </source>
</evidence>
<reference evidence="1 2" key="1">
    <citation type="submission" date="2018-08" db="EMBL/GenBank/DDBJ databases">
        <title>A genome reference for cultivated species of the human gut microbiota.</title>
        <authorList>
            <person name="Zou Y."/>
            <person name="Xue W."/>
            <person name="Luo G."/>
        </authorList>
    </citation>
    <scope>NUCLEOTIDE SEQUENCE [LARGE SCALE GENOMIC DNA]</scope>
    <source>
        <strain evidence="1 2">AF11-14</strain>
    </source>
</reference>
<comment type="caution">
    <text evidence="1">The sequence shown here is derived from an EMBL/GenBank/DDBJ whole genome shotgun (WGS) entry which is preliminary data.</text>
</comment>
<dbReference type="EMBL" id="QSAQ01000076">
    <property type="protein sequence ID" value="RGW62649.1"/>
    <property type="molecule type" value="Genomic_DNA"/>
</dbReference>
<protein>
    <submittedName>
        <fullName evidence="1">Uncharacterized protein</fullName>
    </submittedName>
</protein>
<dbReference type="RefSeq" id="WP_118141948.1">
    <property type="nucleotide sequence ID" value="NZ_QSAQ01000076.1"/>
</dbReference>
<dbReference type="Proteomes" id="UP000286077">
    <property type="component" value="Unassembled WGS sequence"/>
</dbReference>
<organism evidence="1 2">
    <name type="scientific">Segatella copri</name>
    <dbReference type="NCBI Taxonomy" id="165179"/>
    <lineage>
        <taxon>Bacteria</taxon>
        <taxon>Pseudomonadati</taxon>
        <taxon>Bacteroidota</taxon>
        <taxon>Bacteroidia</taxon>
        <taxon>Bacteroidales</taxon>
        <taxon>Prevotellaceae</taxon>
        <taxon>Segatella</taxon>
    </lineage>
</organism>
<dbReference type="AlphaFoldDB" id="A0AA92U1M5"/>
<name>A0AA92U1M5_9BACT</name>
<proteinExistence type="predicted"/>
<gene>
    <name evidence="1" type="ORF">DWV60_15975</name>
</gene>
<evidence type="ECO:0000313" key="1">
    <source>
        <dbReference type="EMBL" id="RGW62649.1"/>
    </source>
</evidence>
<sequence length="350" mass="41027">MFNDSINYETFLTIKRLMDGNSWLGRNNSILVSGFRMQRGKIFVLQYCNPQADILTGYSRALGVDVCIERQQVRPLLYSKTVEGYIVIESQKDRNYLILNDKDTGQSLSSNLLNNYLNECDAIDKEDKKSISFSLLSPKRRWVVDAPKFIVSTSNQLCKCVYDEDKHWAFPVGMYAMPADTLPTCLSRQIILAIYNSKLFSFYKMEYEKAHRKEKCVHFAAIKSFPIPYYINNEFRFVLDNLVDTIVAYREKNSTIGSFKEDRKAYYFQELIDMCIYELYFAGHMRKNNLGVVHKLMKAPFMNKELDMEDKVAETYSWLMKSDNVVRQRIMLLDTRSSLILGRIHNFYFK</sequence>